<dbReference type="PROSITE" id="PS00868">
    <property type="entry name" value="CYS_MET_METAB_PP"/>
    <property type="match status" value="1"/>
</dbReference>
<reference evidence="6 7" key="1">
    <citation type="submission" date="2023-07" db="EMBL/GenBank/DDBJ databases">
        <title>Sequencing the genomes of 1000 actinobacteria strains.</title>
        <authorList>
            <person name="Klenk H.-P."/>
        </authorList>
    </citation>
    <scope>NUCLEOTIDE SEQUENCE [LARGE SCALE GENOMIC DNA]</scope>
    <source>
        <strain evidence="6 7">DSM 14555</strain>
    </source>
</reference>
<proteinExistence type="inferred from homology"/>
<comment type="cofactor">
    <cofactor evidence="1 5">
        <name>pyridoxal 5'-phosphate</name>
        <dbReference type="ChEBI" id="CHEBI:597326"/>
    </cofactor>
</comment>
<evidence type="ECO:0000256" key="2">
    <source>
        <dbReference type="ARBA" id="ARBA00009077"/>
    </source>
</evidence>
<dbReference type="InterPro" id="IPR015422">
    <property type="entry name" value="PyrdxlP-dep_Trfase_small"/>
</dbReference>
<keyword evidence="7" id="KW-1185">Reference proteome</keyword>
<comment type="similarity">
    <text evidence="2 5">Belongs to the trans-sulfuration enzymes family.</text>
</comment>
<evidence type="ECO:0000313" key="7">
    <source>
        <dbReference type="Proteomes" id="UP001185069"/>
    </source>
</evidence>
<dbReference type="PIRSF" id="PIRSF001434">
    <property type="entry name" value="CGS"/>
    <property type="match status" value="1"/>
</dbReference>
<dbReference type="InterPro" id="IPR006235">
    <property type="entry name" value="OAc-hSer/O-AcSer_sulfhydrylase"/>
</dbReference>
<evidence type="ECO:0000313" key="6">
    <source>
        <dbReference type="EMBL" id="MDR6268619.1"/>
    </source>
</evidence>
<evidence type="ECO:0000256" key="4">
    <source>
        <dbReference type="ARBA" id="ARBA00022898"/>
    </source>
</evidence>
<dbReference type="EMBL" id="JAVDQF010000001">
    <property type="protein sequence ID" value="MDR6268619.1"/>
    <property type="molecule type" value="Genomic_DNA"/>
</dbReference>
<dbReference type="NCBIfam" id="TIGR01326">
    <property type="entry name" value="OAH_OAS_sulfhy"/>
    <property type="match status" value="1"/>
</dbReference>
<dbReference type="SUPFAM" id="SSF53383">
    <property type="entry name" value="PLP-dependent transferases"/>
    <property type="match status" value="1"/>
</dbReference>
<comment type="caution">
    <text evidence="6">The sequence shown here is derived from an EMBL/GenBank/DDBJ whole genome shotgun (WGS) entry which is preliminary data.</text>
</comment>
<organism evidence="6 7">
    <name type="scientific">Arthrobacter russicus</name>
    <dbReference type="NCBI Taxonomy" id="172040"/>
    <lineage>
        <taxon>Bacteria</taxon>
        <taxon>Bacillati</taxon>
        <taxon>Actinomycetota</taxon>
        <taxon>Actinomycetes</taxon>
        <taxon>Micrococcales</taxon>
        <taxon>Micrococcaceae</taxon>
        <taxon>Arthrobacter</taxon>
    </lineage>
</organism>
<dbReference type="InterPro" id="IPR054542">
    <property type="entry name" value="Cys_met_metab_PP"/>
</dbReference>
<dbReference type="CDD" id="cd00614">
    <property type="entry name" value="CGS_like"/>
    <property type="match status" value="1"/>
</dbReference>
<protein>
    <submittedName>
        <fullName evidence="6">O-acetylhomoserine (Thiol)-lyase</fullName>
        <ecNumber evidence="6">2.5.1.49</ecNumber>
    </submittedName>
</protein>
<accession>A0ABU1J8Y3</accession>
<evidence type="ECO:0000256" key="1">
    <source>
        <dbReference type="ARBA" id="ARBA00001933"/>
    </source>
</evidence>
<evidence type="ECO:0000256" key="3">
    <source>
        <dbReference type="ARBA" id="ARBA00022679"/>
    </source>
</evidence>
<sequence>MSNGWSFETRQIHVGQTPDAATGARALPIYQTTSFVFPSAQSAADRFALAELEPIYTRIGNPTQDAVEQRIASLEGGVGALLLASGQAAATLAVLNIAEAGDHIVSSPSLYGGTYNLFAHTLKKFGVEVSFVDDPDDLEHWRAAVRPNTKLFFGEVVSNPRQDILDLEGVSAVAHEAGVPLIVDNTLATPYLIRPLEWGADIVVHSATKYLGGHGAAIAGVIVDGGRFDFGKDPAKFPGLNTPDESYHGLVFARDLGVGSALGANLAYILKARVQLLRDLGSAVSPFNAFLIAQGLETLSLRVERHVANAVQVAQWLSEHPAVESVAYAGLPSSPWYQRGRKYGPNGTGAVLAFQISGGAEAGKKFVDGLELHSHVANIGDVRSLVIHPASTTHSQLTPEQQLAAGVNPGLVRLSVGLENIVDILADLEAGFRAAKG</sequence>
<dbReference type="GO" id="GO:0003961">
    <property type="term" value="F:O-acetylhomoserine aminocarboxypropyltransferase activity"/>
    <property type="evidence" value="ECO:0007669"/>
    <property type="project" value="UniProtKB-EC"/>
</dbReference>
<dbReference type="EC" id="2.5.1.49" evidence="6"/>
<dbReference type="Gene3D" id="3.90.1150.10">
    <property type="entry name" value="Aspartate Aminotransferase, domain 1"/>
    <property type="match status" value="1"/>
</dbReference>
<dbReference type="NCBIfam" id="NF005872">
    <property type="entry name" value="PRK07812.1"/>
    <property type="match status" value="1"/>
</dbReference>
<dbReference type="RefSeq" id="WP_309796369.1">
    <property type="nucleotide sequence ID" value="NZ_BAAAHY010000006.1"/>
</dbReference>
<dbReference type="PANTHER" id="PTHR43797">
    <property type="entry name" value="HOMOCYSTEINE/CYSTEINE SYNTHASE"/>
    <property type="match status" value="1"/>
</dbReference>
<dbReference type="InterPro" id="IPR015421">
    <property type="entry name" value="PyrdxlP-dep_Trfase_major"/>
</dbReference>
<keyword evidence="3 6" id="KW-0808">Transferase</keyword>
<dbReference type="Gene3D" id="3.40.640.10">
    <property type="entry name" value="Type I PLP-dependent aspartate aminotransferase-like (Major domain)"/>
    <property type="match status" value="1"/>
</dbReference>
<dbReference type="PANTHER" id="PTHR43797:SF2">
    <property type="entry name" value="HOMOCYSTEINE_CYSTEINE SYNTHASE"/>
    <property type="match status" value="1"/>
</dbReference>
<dbReference type="Proteomes" id="UP001185069">
    <property type="component" value="Unassembled WGS sequence"/>
</dbReference>
<keyword evidence="4 5" id="KW-0663">Pyridoxal phosphate</keyword>
<dbReference type="InterPro" id="IPR000277">
    <property type="entry name" value="Cys/Met-Metab_PyrdxlP-dep_enz"/>
</dbReference>
<evidence type="ECO:0000256" key="5">
    <source>
        <dbReference type="RuleBase" id="RU362118"/>
    </source>
</evidence>
<dbReference type="Pfam" id="PF01053">
    <property type="entry name" value="Cys_Met_Meta_PP"/>
    <property type="match status" value="1"/>
</dbReference>
<gene>
    <name evidence="6" type="ORF">JOE69_000857</name>
</gene>
<name>A0ABU1J8Y3_9MICC</name>
<dbReference type="InterPro" id="IPR015424">
    <property type="entry name" value="PyrdxlP-dep_Trfase"/>
</dbReference>